<dbReference type="PANTHER" id="PTHR12967:SF0">
    <property type="entry name" value="PROTEIN SHQ1 HOMOLOG"/>
    <property type="match status" value="1"/>
</dbReference>
<gene>
    <name evidence="5" type="ORF">GWI33_003392</name>
</gene>
<feature type="compositionally biased region" description="Polar residues" evidence="3">
    <location>
        <begin position="41"/>
        <end position="59"/>
    </location>
</feature>
<feature type="compositionally biased region" description="Acidic residues" evidence="3">
    <location>
        <begin position="385"/>
        <end position="400"/>
    </location>
</feature>
<dbReference type="InterPro" id="IPR039742">
    <property type="entry name" value="Shq1"/>
</dbReference>
<dbReference type="OrthoDB" id="73639at2759"/>
<protein>
    <recommendedName>
        <fullName evidence="2">Protein SHQ1 homolog</fullName>
    </recommendedName>
</protein>
<proteinExistence type="inferred from homology"/>
<feature type="region of interest" description="Disordered" evidence="3">
    <location>
        <begin position="38"/>
        <end position="59"/>
    </location>
</feature>
<dbReference type="GO" id="GO:0000493">
    <property type="term" value="P:box H/ACA snoRNP assembly"/>
    <property type="evidence" value="ECO:0007669"/>
    <property type="project" value="InterPro"/>
</dbReference>
<dbReference type="InterPro" id="IPR007009">
    <property type="entry name" value="Shq1_C"/>
</dbReference>
<feature type="domain" description="Shq1 C-terminal" evidence="4">
    <location>
        <begin position="183"/>
        <end position="364"/>
    </location>
</feature>
<dbReference type="AlphaFoldDB" id="A0A834MKZ6"/>
<dbReference type="PANTHER" id="PTHR12967">
    <property type="entry name" value="PROTEIN SHQ1 HOMOLOG"/>
    <property type="match status" value="1"/>
</dbReference>
<evidence type="ECO:0000256" key="2">
    <source>
        <dbReference type="ARBA" id="ARBA00013750"/>
    </source>
</evidence>
<feature type="compositionally biased region" description="Low complexity" evidence="3">
    <location>
        <begin position="401"/>
        <end position="411"/>
    </location>
</feature>
<dbReference type="GO" id="GO:0005737">
    <property type="term" value="C:cytoplasm"/>
    <property type="evidence" value="ECO:0007669"/>
    <property type="project" value="TreeGrafter"/>
</dbReference>
<reference evidence="5" key="1">
    <citation type="submission" date="2020-08" db="EMBL/GenBank/DDBJ databases">
        <title>Genome sequencing and assembly of the red palm weevil Rhynchophorus ferrugineus.</title>
        <authorList>
            <person name="Dias G.B."/>
            <person name="Bergman C.M."/>
            <person name="Manee M."/>
        </authorList>
    </citation>
    <scope>NUCLEOTIDE SEQUENCE</scope>
    <source>
        <strain evidence="5">AA-2017</strain>
        <tissue evidence="5">Whole larva</tissue>
    </source>
</reference>
<organism evidence="5 6">
    <name type="scientific">Rhynchophorus ferrugineus</name>
    <name type="common">Red palm weevil</name>
    <name type="synonym">Curculio ferrugineus</name>
    <dbReference type="NCBI Taxonomy" id="354439"/>
    <lineage>
        <taxon>Eukaryota</taxon>
        <taxon>Metazoa</taxon>
        <taxon>Ecdysozoa</taxon>
        <taxon>Arthropoda</taxon>
        <taxon>Hexapoda</taxon>
        <taxon>Insecta</taxon>
        <taxon>Pterygota</taxon>
        <taxon>Neoptera</taxon>
        <taxon>Endopterygota</taxon>
        <taxon>Coleoptera</taxon>
        <taxon>Polyphaga</taxon>
        <taxon>Cucujiformia</taxon>
        <taxon>Curculionidae</taxon>
        <taxon>Dryophthorinae</taxon>
        <taxon>Rhynchophorus</taxon>
    </lineage>
</organism>
<sequence length="433" mass="49556">MQKGTEVNIFEKSREPLTPVDKGSLLNSKSIIKKVDSIKSENSSNRRVTFGNTPTHNSVQKKSVNVTDKVGEATIENDKIKENIKTESEIQKITTNDQNKDSNSKQVDNLEASSRHQNNSTPNVGISNDQFYSAKSEQSTRNNFETIQSRQNIKIEEAFTPADYIEDTEISELISLKSPLINDKDSFNFTNSELDFLKDLPNIQYTLSEQQIKYCYNGLLDILFAYCYDQRSTYFDGNIESGWTIVKLASTLSWLDAFETPKEALVTAFRRSVIYPLYRHFQLSQTVLQDLKDLISLDERYLIRILIQIYHIFLKGDCCRYILNNLFIRDYITYIMKWNKEQWKSTVQEVLATNVKKEDLGLNLQEIEDGFNLQEKFANIRINDGDDSDDNDDSSEDSSEDSSSSGSCSSDSETDSDDCSEPIEVLIQKKNSI</sequence>
<accession>A0A834MKZ6</accession>
<evidence type="ECO:0000313" key="6">
    <source>
        <dbReference type="Proteomes" id="UP000625711"/>
    </source>
</evidence>
<dbReference type="GO" id="GO:0005654">
    <property type="term" value="C:nucleoplasm"/>
    <property type="evidence" value="ECO:0007669"/>
    <property type="project" value="TreeGrafter"/>
</dbReference>
<dbReference type="GO" id="GO:0051082">
    <property type="term" value="F:unfolded protein binding"/>
    <property type="evidence" value="ECO:0007669"/>
    <property type="project" value="TreeGrafter"/>
</dbReference>
<comment type="caution">
    <text evidence="5">The sequence shown here is derived from an EMBL/GenBank/DDBJ whole genome shotgun (WGS) entry which is preliminary data.</text>
</comment>
<name>A0A834MKZ6_RHYFE</name>
<feature type="compositionally biased region" description="Acidic residues" evidence="3">
    <location>
        <begin position="412"/>
        <end position="421"/>
    </location>
</feature>
<keyword evidence="6" id="KW-1185">Reference proteome</keyword>
<evidence type="ECO:0000256" key="1">
    <source>
        <dbReference type="ARBA" id="ARBA00005607"/>
    </source>
</evidence>
<evidence type="ECO:0000256" key="3">
    <source>
        <dbReference type="SAM" id="MobiDB-lite"/>
    </source>
</evidence>
<feature type="region of interest" description="Disordered" evidence="3">
    <location>
        <begin position="382"/>
        <end position="433"/>
    </location>
</feature>
<feature type="compositionally biased region" description="Polar residues" evidence="3">
    <location>
        <begin position="104"/>
        <end position="128"/>
    </location>
</feature>
<dbReference type="EMBL" id="JAACXV010000003">
    <property type="protein sequence ID" value="KAF7287758.1"/>
    <property type="molecule type" value="Genomic_DNA"/>
</dbReference>
<comment type="similarity">
    <text evidence="1">Belongs to the SHQ1 family.</text>
</comment>
<dbReference type="Proteomes" id="UP000625711">
    <property type="component" value="Unassembled WGS sequence"/>
</dbReference>
<evidence type="ECO:0000259" key="4">
    <source>
        <dbReference type="Pfam" id="PF04925"/>
    </source>
</evidence>
<feature type="region of interest" description="Disordered" evidence="3">
    <location>
        <begin position="90"/>
        <end position="128"/>
    </location>
</feature>
<dbReference type="Pfam" id="PF04925">
    <property type="entry name" value="SHQ1"/>
    <property type="match status" value="1"/>
</dbReference>
<evidence type="ECO:0000313" key="5">
    <source>
        <dbReference type="EMBL" id="KAF7287758.1"/>
    </source>
</evidence>